<dbReference type="PANTHER" id="PTHR24198">
    <property type="entry name" value="ANKYRIN REPEAT AND PROTEIN KINASE DOMAIN-CONTAINING PROTEIN"/>
    <property type="match status" value="1"/>
</dbReference>
<feature type="repeat" description="ANK" evidence="3">
    <location>
        <begin position="188"/>
        <end position="220"/>
    </location>
</feature>
<gene>
    <name evidence="4" type="ORF">GT360_15995</name>
</gene>
<organism evidence="4 5">
    <name type="scientific">Vibrio astriarenae</name>
    <dbReference type="NCBI Taxonomy" id="1481923"/>
    <lineage>
        <taxon>Bacteria</taxon>
        <taxon>Pseudomonadati</taxon>
        <taxon>Pseudomonadota</taxon>
        <taxon>Gammaproteobacteria</taxon>
        <taxon>Vibrionales</taxon>
        <taxon>Vibrionaceae</taxon>
        <taxon>Vibrio</taxon>
    </lineage>
</organism>
<dbReference type="Proteomes" id="UP000464262">
    <property type="component" value="Chromosome 2"/>
</dbReference>
<dbReference type="Pfam" id="PF12796">
    <property type="entry name" value="Ank_2"/>
    <property type="match status" value="2"/>
</dbReference>
<keyword evidence="1" id="KW-0677">Repeat</keyword>
<dbReference type="EMBL" id="CP047476">
    <property type="protein sequence ID" value="QIA65064.1"/>
    <property type="molecule type" value="Genomic_DNA"/>
</dbReference>
<evidence type="ECO:0000313" key="4">
    <source>
        <dbReference type="EMBL" id="QIA65064.1"/>
    </source>
</evidence>
<keyword evidence="2 3" id="KW-0040">ANK repeat</keyword>
<dbReference type="Pfam" id="PF00023">
    <property type="entry name" value="Ank"/>
    <property type="match status" value="1"/>
</dbReference>
<evidence type="ECO:0000256" key="1">
    <source>
        <dbReference type="ARBA" id="ARBA00022737"/>
    </source>
</evidence>
<evidence type="ECO:0000256" key="3">
    <source>
        <dbReference type="PROSITE-ProRule" id="PRU00023"/>
    </source>
</evidence>
<feature type="repeat" description="ANK" evidence="3">
    <location>
        <begin position="259"/>
        <end position="291"/>
    </location>
</feature>
<sequence length="316" mass="34758">MALPTLHQYIIENNFEAFQQALNSGADRNQLDPLMGNSPLHIAAQQSSTKWVEALLRSGAFVNLQTPKHGVTPLMVAVWHRKPDVASVLLQELDINVEIVSTFGLKAEHLVEFGASKDDEFGMAQAKELGELFTQYRERQTKQLAAMPELNIVTNTDHADKEMADAISAIEGVMTLNQTAPVNCSGNDEHTAVMVAARDGNVQALKVLMDKGADQTIPDHYMKAIPLHKAAYNGHPEVIRLLANYPGFKETLDAQGPNNGYTPLHDAIWHGHTLAAQALIERGARTDLKGYDGKTPLDLAREYQYSAIADMLENIN</sequence>
<name>A0A7Z2T612_9VIBR</name>
<keyword evidence="5" id="KW-1185">Reference proteome</keyword>
<dbReference type="SUPFAM" id="SSF48403">
    <property type="entry name" value="Ankyrin repeat"/>
    <property type="match status" value="2"/>
</dbReference>
<dbReference type="AlphaFoldDB" id="A0A7Z2T612"/>
<dbReference type="InterPro" id="IPR036770">
    <property type="entry name" value="Ankyrin_rpt-contain_sf"/>
</dbReference>
<proteinExistence type="predicted"/>
<evidence type="ECO:0000313" key="5">
    <source>
        <dbReference type="Proteomes" id="UP000464262"/>
    </source>
</evidence>
<dbReference type="KEGG" id="vas:GT360_15995"/>
<dbReference type="SMART" id="SM00248">
    <property type="entry name" value="ANK"/>
    <property type="match status" value="6"/>
</dbReference>
<reference evidence="4 5" key="1">
    <citation type="submission" date="2020-01" db="EMBL/GenBank/DDBJ databases">
        <title>Whole genome and functional gene identification of agarase of Vibrio HN897.</title>
        <authorList>
            <person name="Liu Y."/>
            <person name="Zhao Z."/>
        </authorList>
    </citation>
    <scope>NUCLEOTIDE SEQUENCE [LARGE SCALE GENOMIC DNA]</scope>
    <source>
        <strain evidence="4 5">HN897</strain>
    </source>
</reference>
<dbReference type="Gene3D" id="1.25.40.20">
    <property type="entry name" value="Ankyrin repeat-containing domain"/>
    <property type="match status" value="3"/>
</dbReference>
<dbReference type="InterPro" id="IPR002110">
    <property type="entry name" value="Ankyrin_rpt"/>
</dbReference>
<evidence type="ECO:0000256" key="2">
    <source>
        <dbReference type="ARBA" id="ARBA00023043"/>
    </source>
</evidence>
<accession>A0A7Z2T612</accession>
<dbReference type="PROSITE" id="PS50088">
    <property type="entry name" value="ANK_REPEAT"/>
    <property type="match status" value="3"/>
</dbReference>
<feature type="repeat" description="ANK" evidence="3">
    <location>
        <begin position="35"/>
        <end position="67"/>
    </location>
</feature>
<dbReference type="RefSeq" id="WP_164649963.1">
    <property type="nucleotide sequence ID" value="NZ_CP047476.1"/>
</dbReference>
<dbReference type="PROSITE" id="PS50297">
    <property type="entry name" value="ANK_REP_REGION"/>
    <property type="match status" value="3"/>
</dbReference>
<dbReference type="PANTHER" id="PTHR24198:SF165">
    <property type="entry name" value="ANKYRIN REPEAT-CONTAINING PROTEIN-RELATED"/>
    <property type="match status" value="1"/>
</dbReference>
<protein>
    <submittedName>
        <fullName evidence="4">Ankyrin repeat domain-containing protein</fullName>
    </submittedName>
</protein>